<evidence type="ECO:0000256" key="2">
    <source>
        <dbReference type="SAM" id="Phobius"/>
    </source>
</evidence>
<feature type="transmembrane region" description="Helical" evidence="2">
    <location>
        <begin position="25"/>
        <end position="43"/>
    </location>
</feature>
<reference evidence="3 4" key="1">
    <citation type="submission" date="2019-12" db="EMBL/GenBank/DDBJ databases">
        <authorList>
            <person name="Kim Y.S."/>
        </authorList>
    </citation>
    <scope>NUCLEOTIDE SEQUENCE [LARGE SCALE GENOMIC DNA]</scope>
    <source>
        <strain evidence="3 4">MMS17-SY077</strain>
    </source>
</reference>
<name>A0A6I4NSF1_9MICO</name>
<keyword evidence="2" id="KW-0812">Transmembrane</keyword>
<proteinExistence type="predicted"/>
<dbReference type="RefSeq" id="WP_160422358.1">
    <property type="nucleotide sequence ID" value="NZ_WSTA01000001.1"/>
</dbReference>
<feature type="compositionally biased region" description="Low complexity" evidence="1">
    <location>
        <begin position="55"/>
        <end position="78"/>
    </location>
</feature>
<sequence length="207" mass="20932">MAAIADRGVPLARVRFTLDRYRRQLAIGGLVAVAALVVVFTVLPAPGAGVEASEGEPTGGPTVVGTVPPAVPEATPAATDGGGIPESTASDDPARIVAGDDPVAAARVLVAELSRCRDELSLSCLEGVAQAGSPLAAAESAAITTARDGGEMIAGIDADVAGIERIGELDGLGDAVLVRVPGRTETEPASLLMMRGEAGWRLREWFG</sequence>
<dbReference type="EMBL" id="WSTA01000001">
    <property type="protein sequence ID" value="MWB97090.1"/>
    <property type="molecule type" value="Genomic_DNA"/>
</dbReference>
<accession>A0A6I4NSF1</accession>
<protein>
    <submittedName>
        <fullName evidence="3">Uncharacterized protein</fullName>
    </submittedName>
</protein>
<keyword evidence="4" id="KW-1185">Reference proteome</keyword>
<comment type="caution">
    <text evidence="3">The sequence shown here is derived from an EMBL/GenBank/DDBJ whole genome shotgun (WGS) entry which is preliminary data.</text>
</comment>
<gene>
    <name evidence="3" type="ORF">GB864_00740</name>
</gene>
<keyword evidence="2" id="KW-1133">Transmembrane helix</keyword>
<organism evidence="3 4">
    <name type="scientific">Agromyces seonyuensis</name>
    <dbReference type="NCBI Taxonomy" id="2662446"/>
    <lineage>
        <taxon>Bacteria</taxon>
        <taxon>Bacillati</taxon>
        <taxon>Actinomycetota</taxon>
        <taxon>Actinomycetes</taxon>
        <taxon>Micrococcales</taxon>
        <taxon>Microbacteriaceae</taxon>
        <taxon>Agromyces</taxon>
    </lineage>
</organism>
<evidence type="ECO:0000313" key="4">
    <source>
        <dbReference type="Proteomes" id="UP000438182"/>
    </source>
</evidence>
<dbReference type="AlphaFoldDB" id="A0A6I4NSF1"/>
<evidence type="ECO:0000256" key="1">
    <source>
        <dbReference type="SAM" id="MobiDB-lite"/>
    </source>
</evidence>
<keyword evidence="2" id="KW-0472">Membrane</keyword>
<evidence type="ECO:0000313" key="3">
    <source>
        <dbReference type="EMBL" id="MWB97090.1"/>
    </source>
</evidence>
<feature type="region of interest" description="Disordered" evidence="1">
    <location>
        <begin position="50"/>
        <end position="94"/>
    </location>
</feature>
<dbReference type="Proteomes" id="UP000438182">
    <property type="component" value="Unassembled WGS sequence"/>
</dbReference>